<sequence>MLANTGSLLYCPPTPTDPAHIPELPQGQAHQSPEEPQRVRSVSPASLHGQNVTSPQPAGSPSVQQLAINQTLKGTGSGGEREEEEDEEMLWELERKRREEKRQLERQEALEREQRELERLEQERLLEEVQQQDLGEESYERAEMRGEVKGEERDYRCFLT</sequence>
<organism evidence="2 3">
    <name type="scientific">Albula glossodonta</name>
    <name type="common">roundjaw bonefish</name>
    <dbReference type="NCBI Taxonomy" id="121402"/>
    <lineage>
        <taxon>Eukaryota</taxon>
        <taxon>Metazoa</taxon>
        <taxon>Chordata</taxon>
        <taxon>Craniata</taxon>
        <taxon>Vertebrata</taxon>
        <taxon>Euteleostomi</taxon>
        <taxon>Actinopterygii</taxon>
        <taxon>Neopterygii</taxon>
        <taxon>Teleostei</taxon>
        <taxon>Albuliformes</taxon>
        <taxon>Albulidae</taxon>
        <taxon>Albula</taxon>
    </lineage>
</organism>
<feature type="compositionally biased region" description="Basic and acidic residues" evidence="1">
    <location>
        <begin position="138"/>
        <end position="160"/>
    </location>
</feature>
<dbReference type="Proteomes" id="UP000824540">
    <property type="component" value="Unassembled WGS sequence"/>
</dbReference>
<evidence type="ECO:0000313" key="3">
    <source>
        <dbReference type="Proteomes" id="UP000824540"/>
    </source>
</evidence>
<accession>A0A8T2PC37</accession>
<comment type="caution">
    <text evidence="2">The sequence shown here is derived from an EMBL/GenBank/DDBJ whole genome shotgun (WGS) entry which is preliminary data.</text>
</comment>
<feature type="region of interest" description="Disordered" evidence="1">
    <location>
        <begin position="128"/>
        <end position="160"/>
    </location>
</feature>
<name>A0A8T2PC37_9TELE</name>
<proteinExistence type="predicted"/>
<dbReference type="EMBL" id="JAFBMS010000009">
    <property type="protein sequence ID" value="KAG9349296.1"/>
    <property type="molecule type" value="Genomic_DNA"/>
</dbReference>
<protein>
    <submittedName>
        <fullName evidence="2">Uncharacterized protein</fullName>
    </submittedName>
</protein>
<keyword evidence="3" id="KW-1185">Reference proteome</keyword>
<evidence type="ECO:0000313" key="2">
    <source>
        <dbReference type="EMBL" id="KAG9349296.1"/>
    </source>
</evidence>
<dbReference type="AlphaFoldDB" id="A0A8T2PC37"/>
<gene>
    <name evidence="2" type="ORF">JZ751_027739</name>
</gene>
<feature type="region of interest" description="Disordered" evidence="1">
    <location>
        <begin position="1"/>
        <end position="88"/>
    </location>
</feature>
<feature type="compositionally biased region" description="Polar residues" evidence="1">
    <location>
        <begin position="48"/>
        <end position="74"/>
    </location>
</feature>
<evidence type="ECO:0000256" key="1">
    <source>
        <dbReference type="SAM" id="MobiDB-lite"/>
    </source>
</evidence>
<reference evidence="2" key="1">
    <citation type="thesis" date="2021" institute="BYU ScholarsArchive" country="Provo, UT, USA">
        <title>Applications of and Algorithms for Genome Assembly and Genomic Analyses with an Emphasis on Marine Teleosts.</title>
        <authorList>
            <person name="Pickett B.D."/>
        </authorList>
    </citation>
    <scope>NUCLEOTIDE SEQUENCE</scope>
    <source>
        <strain evidence="2">HI-2016</strain>
    </source>
</reference>